<dbReference type="RefSeq" id="WP_010779404.1">
    <property type="nucleotide sequence ID" value="NZ_ASWH01000001.1"/>
</dbReference>
<organism evidence="3 5">
    <name type="scientific">Enterococcus gilvus ATCC BAA-350</name>
    <dbReference type="NCBI Taxonomy" id="1158614"/>
    <lineage>
        <taxon>Bacteria</taxon>
        <taxon>Bacillati</taxon>
        <taxon>Bacillota</taxon>
        <taxon>Bacilli</taxon>
        <taxon>Lactobacillales</taxon>
        <taxon>Enterococcaceae</taxon>
        <taxon>Enterococcus</taxon>
    </lineage>
</organism>
<dbReference type="EMBL" id="AJDQ01000006">
    <property type="protein sequence ID" value="EOI56771.1"/>
    <property type="molecule type" value="Genomic_DNA"/>
</dbReference>
<accession>R2VGP1</accession>
<keyword evidence="6" id="KW-1185">Reference proteome</keyword>
<sequence length="197" mass="23004">MVEIGAKIRELREVKKMSQKDLADFLSVTPQAVSKWERNKSYPDLDMLVKLSDFFQVTADELLGNSKPSFFASFFSKTKGDEEMDKSIEIKQYPEGDVPKATKVENVSSFLRITFDTGEIRYLRSHLYKDIVDVFSPWRWKRKGGLWMFGGPKAHYWLGSEFEIKETGEVILNGTDHYSPEELWYDSKEHIHEIKYT</sequence>
<proteinExistence type="predicted"/>
<protein>
    <recommendedName>
        <fullName evidence="2">HTH cro/C1-type domain-containing protein</fullName>
    </recommendedName>
</protein>
<dbReference type="InterPro" id="IPR001387">
    <property type="entry name" value="Cro/C1-type_HTH"/>
</dbReference>
<dbReference type="SMART" id="SM00530">
    <property type="entry name" value="HTH_XRE"/>
    <property type="match status" value="1"/>
</dbReference>
<dbReference type="PROSITE" id="PS50943">
    <property type="entry name" value="HTH_CROC1"/>
    <property type="match status" value="1"/>
</dbReference>
<name>R2VGP1_9ENTE</name>
<dbReference type="CDD" id="cd00093">
    <property type="entry name" value="HTH_XRE"/>
    <property type="match status" value="1"/>
</dbReference>
<dbReference type="PANTHER" id="PTHR46558:SF11">
    <property type="entry name" value="HTH-TYPE TRANSCRIPTIONAL REGULATOR XRE"/>
    <property type="match status" value="1"/>
</dbReference>
<evidence type="ECO:0000256" key="1">
    <source>
        <dbReference type="ARBA" id="ARBA00023125"/>
    </source>
</evidence>
<feature type="domain" description="HTH cro/C1-type" evidence="2">
    <location>
        <begin position="8"/>
        <end position="62"/>
    </location>
</feature>
<dbReference type="GO" id="GO:0003677">
    <property type="term" value="F:DNA binding"/>
    <property type="evidence" value="ECO:0007669"/>
    <property type="project" value="UniProtKB-KW"/>
</dbReference>
<dbReference type="Gene3D" id="1.10.260.40">
    <property type="entry name" value="lambda repressor-like DNA-binding domains"/>
    <property type="match status" value="1"/>
</dbReference>
<keyword evidence="1" id="KW-0238">DNA-binding</keyword>
<dbReference type="HOGENOM" id="CLU_1382249_0_0_9"/>
<dbReference type="SUPFAM" id="SSF47413">
    <property type="entry name" value="lambda repressor-like DNA-binding domains"/>
    <property type="match status" value="1"/>
</dbReference>
<evidence type="ECO:0000313" key="6">
    <source>
        <dbReference type="Proteomes" id="UP000014160"/>
    </source>
</evidence>
<gene>
    <name evidence="4" type="ORF">I592_03014</name>
    <name evidence="3" type="ORF">UKC_00956</name>
</gene>
<evidence type="ECO:0000259" key="2">
    <source>
        <dbReference type="PROSITE" id="PS50943"/>
    </source>
</evidence>
<dbReference type="AlphaFoldDB" id="R2VGP1"/>
<dbReference type="Pfam" id="PF01381">
    <property type="entry name" value="HTH_3"/>
    <property type="match status" value="1"/>
</dbReference>
<reference evidence="4 6" key="2">
    <citation type="submission" date="2013-03" db="EMBL/GenBank/DDBJ databases">
        <title>The Genome Sequence of Enterococcus gilvus ATCC BAA-350 (PacBio/Illumina hybrid assembly).</title>
        <authorList>
            <consortium name="The Broad Institute Genomics Platform"/>
            <consortium name="The Broad Institute Genome Sequencing Center for Infectious Disease"/>
            <person name="Earl A."/>
            <person name="Russ C."/>
            <person name="Gilmore M."/>
            <person name="Surin D."/>
            <person name="Walker B."/>
            <person name="Young S."/>
            <person name="Zeng Q."/>
            <person name="Gargeya S."/>
            <person name="Fitzgerald M."/>
            <person name="Haas B."/>
            <person name="Abouelleil A."/>
            <person name="Allen A.W."/>
            <person name="Alvarado L."/>
            <person name="Arachchi H.M."/>
            <person name="Berlin A.M."/>
            <person name="Chapman S.B."/>
            <person name="Gainer-Dewar J."/>
            <person name="Goldberg J."/>
            <person name="Griggs A."/>
            <person name="Gujja S."/>
            <person name="Hansen M."/>
            <person name="Howarth C."/>
            <person name="Imamovic A."/>
            <person name="Ireland A."/>
            <person name="Larimer J."/>
            <person name="McCowan C."/>
            <person name="Murphy C."/>
            <person name="Pearson M."/>
            <person name="Poon T.W."/>
            <person name="Priest M."/>
            <person name="Roberts A."/>
            <person name="Saif S."/>
            <person name="Shea T."/>
            <person name="Sisk P."/>
            <person name="Sykes S."/>
            <person name="Wortman J."/>
            <person name="Nusbaum C."/>
            <person name="Birren B."/>
        </authorList>
    </citation>
    <scope>NUCLEOTIDE SEQUENCE [LARGE SCALE GENOMIC DNA]</scope>
    <source>
        <strain evidence="4 6">ATCC BAA-350</strain>
    </source>
</reference>
<dbReference type="OrthoDB" id="2242627at2"/>
<evidence type="ECO:0000313" key="5">
    <source>
        <dbReference type="Proteomes" id="UP000013750"/>
    </source>
</evidence>
<reference evidence="3 5" key="1">
    <citation type="submission" date="2013-02" db="EMBL/GenBank/DDBJ databases">
        <title>The Genome Sequence of Enterococcus gilvus ATCC BAA-350.</title>
        <authorList>
            <consortium name="The Broad Institute Genome Sequencing Platform"/>
            <consortium name="The Broad Institute Genome Sequencing Center for Infectious Disease"/>
            <person name="Earl A.M."/>
            <person name="Gilmore M.S."/>
            <person name="Lebreton F."/>
            <person name="Walker B."/>
            <person name="Young S.K."/>
            <person name="Zeng Q."/>
            <person name="Gargeya S."/>
            <person name="Fitzgerald M."/>
            <person name="Haas B."/>
            <person name="Abouelleil A."/>
            <person name="Alvarado L."/>
            <person name="Arachchi H.M."/>
            <person name="Berlin A.M."/>
            <person name="Chapman S.B."/>
            <person name="Dewar J."/>
            <person name="Goldberg J."/>
            <person name="Griggs A."/>
            <person name="Gujja S."/>
            <person name="Hansen M."/>
            <person name="Howarth C."/>
            <person name="Imamovic A."/>
            <person name="Larimer J."/>
            <person name="McCowan C."/>
            <person name="Murphy C."/>
            <person name="Neiman D."/>
            <person name="Pearson M."/>
            <person name="Priest M."/>
            <person name="Roberts A."/>
            <person name="Saif S."/>
            <person name="Shea T."/>
            <person name="Sisk P."/>
            <person name="Sykes S."/>
            <person name="Wortman J."/>
            <person name="Nusbaum C."/>
            <person name="Birren B."/>
        </authorList>
    </citation>
    <scope>NUCLEOTIDE SEQUENCE [LARGE SCALE GENOMIC DNA]</scope>
    <source>
        <strain evidence="3 5">ATCC BAA-350</strain>
    </source>
</reference>
<dbReference type="PANTHER" id="PTHR46558">
    <property type="entry name" value="TRACRIPTIONAL REGULATORY PROTEIN-RELATED-RELATED"/>
    <property type="match status" value="1"/>
</dbReference>
<dbReference type="Proteomes" id="UP000014160">
    <property type="component" value="Unassembled WGS sequence"/>
</dbReference>
<dbReference type="Proteomes" id="UP000013750">
    <property type="component" value="Unassembled WGS sequence"/>
</dbReference>
<comment type="caution">
    <text evidence="3">The sequence shown here is derived from an EMBL/GenBank/DDBJ whole genome shotgun (WGS) entry which is preliminary data.</text>
</comment>
<dbReference type="EMBL" id="ASWH01000001">
    <property type="protein sequence ID" value="EOW83655.1"/>
    <property type="molecule type" value="Genomic_DNA"/>
</dbReference>
<dbReference type="InterPro" id="IPR010982">
    <property type="entry name" value="Lambda_DNA-bd_dom_sf"/>
</dbReference>
<evidence type="ECO:0000313" key="3">
    <source>
        <dbReference type="EMBL" id="EOI56771.1"/>
    </source>
</evidence>
<dbReference type="eggNOG" id="COG1476">
    <property type="taxonomic scope" value="Bacteria"/>
</dbReference>
<evidence type="ECO:0000313" key="4">
    <source>
        <dbReference type="EMBL" id="EOW83655.1"/>
    </source>
</evidence>
<dbReference type="PATRIC" id="fig|1158614.3.peg.983"/>